<dbReference type="Proteomes" id="UP000377798">
    <property type="component" value="Unassembled WGS sequence"/>
</dbReference>
<comment type="caution">
    <text evidence="2">The sequence shown here is derived from an EMBL/GenBank/DDBJ whole genome shotgun (WGS) entry which is preliminary data.</text>
</comment>
<evidence type="ECO:0000313" key="3">
    <source>
        <dbReference type="Proteomes" id="UP000377798"/>
    </source>
</evidence>
<dbReference type="AlphaFoldDB" id="A0A8H2M4K9"/>
<protein>
    <submittedName>
        <fullName evidence="2">Uncharacterized protein</fullName>
    </submittedName>
</protein>
<keyword evidence="3" id="KW-1185">Reference proteome</keyword>
<evidence type="ECO:0000256" key="1">
    <source>
        <dbReference type="SAM" id="MobiDB-lite"/>
    </source>
</evidence>
<evidence type="ECO:0000313" key="2">
    <source>
        <dbReference type="EMBL" id="VFB16359.1"/>
    </source>
</evidence>
<sequence length="180" mass="20697">MKVNSGKHLLELKDKYQDLMAPRSIGNMANDEVVTICIKGNEKADYTEVSRAIYELRKYVNSLNGDRAKILYEDDPKQKENFNFHITYKFSIDVDSTSIYSKKIRDLIQEIYTLRSKDSSVKNALKQDPNLTDNDLVESKNEKKSPSQKENKKKADKPETLSNKTSAKDSRRQVGDKNDL</sequence>
<feature type="compositionally biased region" description="Basic and acidic residues" evidence="1">
    <location>
        <begin position="137"/>
        <end position="150"/>
    </location>
</feature>
<organism evidence="2 3">
    <name type="scientific">Urinicoccus massiliensis</name>
    <dbReference type="NCBI Taxonomy" id="1723382"/>
    <lineage>
        <taxon>Bacteria</taxon>
        <taxon>Bacillati</taxon>
        <taxon>Bacillota</taxon>
        <taxon>Tissierellia</taxon>
        <taxon>Tissierellales</taxon>
        <taxon>Peptoniphilaceae</taxon>
        <taxon>Urinicoccus</taxon>
    </lineage>
</organism>
<reference evidence="2 3" key="1">
    <citation type="submission" date="2019-02" db="EMBL/GenBank/DDBJ databases">
        <authorList>
            <consortium name="Pathogen Informatics"/>
        </authorList>
    </citation>
    <scope>NUCLEOTIDE SEQUENCE [LARGE SCALE GENOMIC DNA]</scope>
    <source>
        <strain evidence="2 3">3012STDY7089603</strain>
    </source>
</reference>
<name>A0A8H2M4K9_9FIRM</name>
<feature type="compositionally biased region" description="Basic and acidic residues" evidence="1">
    <location>
        <begin position="166"/>
        <end position="180"/>
    </location>
</feature>
<feature type="region of interest" description="Disordered" evidence="1">
    <location>
        <begin position="122"/>
        <end position="180"/>
    </location>
</feature>
<accession>A0A8H2M4K9</accession>
<gene>
    <name evidence="2" type="ORF">NCTC13150_00881</name>
</gene>
<proteinExistence type="predicted"/>
<dbReference type="EMBL" id="CAACYI010000001">
    <property type="protein sequence ID" value="VFB16359.1"/>
    <property type="molecule type" value="Genomic_DNA"/>
</dbReference>
<dbReference type="RefSeq" id="WP_034438481.1">
    <property type="nucleotide sequence ID" value="NZ_CAACYI010000001.1"/>
</dbReference>